<feature type="compositionally biased region" description="Polar residues" evidence="1">
    <location>
        <begin position="414"/>
        <end position="424"/>
    </location>
</feature>
<evidence type="ECO:0000256" key="1">
    <source>
        <dbReference type="SAM" id="MobiDB-lite"/>
    </source>
</evidence>
<feature type="region of interest" description="Disordered" evidence="1">
    <location>
        <begin position="108"/>
        <end position="209"/>
    </location>
</feature>
<dbReference type="Proteomes" id="UP001302812">
    <property type="component" value="Unassembled WGS sequence"/>
</dbReference>
<keyword evidence="3" id="KW-1185">Reference proteome</keyword>
<dbReference type="RefSeq" id="XP_064674308.1">
    <property type="nucleotide sequence ID" value="XM_064809071.1"/>
</dbReference>
<organism evidence="2 3">
    <name type="scientific">Canariomyces notabilis</name>
    <dbReference type="NCBI Taxonomy" id="2074819"/>
    <lineage>
        <taxon>Eukaryota</taxon>
        <taxon>Fungi</taxon>
        <taxon>Dikarya</taxon>
        <taxon>Ascomycota</taxon>
        <taxon>Pezizomycotina</taxon>
        <taxon>Sordariomycetes</taxon>
        <taxon>Sordariomycetidae</taxon>
        <taxon>Sordariales</taxon>
        <taxon>Chaetomiaceae</taxon>
        <taxon>Canariomyces</taxon>
    </lineage>
</organism>
<dbReference type="GeneID" id="89933194"/>
<reference evidence="2" key="2">
    <citation type="submission" date="2023-05" db="EMBL/GenBank/DDBJ databases">
        <authorList>
            <consortium name="Lawrence Berkeley National Laboratory"/>
            <person name="Steindorff A."/>
            <person name="Hensen N."/>
            <person name="Bonometti L."/>
            <person name="Westerberg I."/>
            <person name="Brannstrom I.O."/>
            <person name="Guillou S."/>
            <person name="Cros-Aarteil S."/>
            <person name="Calhoun S."/>
            <person name="Haridas S."/>
            <person name="Kuo A."/>
            <person name="Mondo S."/>
            <person name="Pangilinan J."/>
            <person name="Riley R."/>
            <person name="Labutti K."/>
            <person name="Andreopoulos B."/>
            <person name="Lipzen A."/>
            <person name="Chen C."/>
            <person name="Yanf M."/>
            <person name="Daum C."/>
            <person name="Ng V."/>
            <person name="Clum A."/>
            <person name="Ohm R."/>
            <person name="Martin F."/>
            <person name="Silar P."/>
            <person name="Natvig D."/>
            <person name="Lalanne C."/>
            <person name="Gautier V."/>
            <person name="Ament-Velasquez S.L."/>
            <person name="Kruys A."/>
            <person name="Hutchinson M.I."/>
            <person name="Powell A.J."/>
            <person name="Barry K."/>
            <person name="Miller A.N."/>
            <person name="Grigoriev I.V."/>
            <person name="Debuchy R."/>
            <person name="Gladieux P."/>
            <person name="Thoren M.H."/>
            <person name="Johannesson H."/>
        </authorList>
    </citation>
    <scope>NUCLEOTIDE SEQUENCE</scope>
    <source>
        <strain evidence="2">CBS 508.74</strain>
    </source>
</reference>
<dbReference type="CDD" id="cd19817">
    <property type="entry name" value="Bbox1_ANCHR-like"/>
    <property type="match status" value="1"/>
</dbReference>
<comment type="caution">
    <text evidence="2">The sequence shown here is derived from an EMBL/GenBank/DDBJ whole genome shotgun (WGS) entry which is preliminary data.</text>
</comment>
<proteinExistence type="predicted"/>
<dbReference type="AlphaFoldDB" id="A0AAN6YX33"/>
<evidence type="ECO:0000313" key="3">
    <source>
        <dbReference type="Proteomes" id="UP001302812"/>
    </source>
</evidence>
<accession>A0AAN6YX33</accession>
<name>A0AAN6YX33_9PEZI</name>
<feature type="region of interest" description="Disordered" evidence="1">
    <location>
        <begin position="270"/>
        <end position="371"/>
    </location>
</feature>
<dbReference type="InterPro" id="IPR044553">
    <property type="entry name" value="Bbox1_ANCHR"/>
</dbReference>
<feature type="region of interest" description="Disordered" evidence="1">
    <location>
        <begin position="399"/>
        <end position="426"/>
    </location>
</feature>
<dbReference type="PANTHER" id="PTHR46603:SF1">
    <property type="entry name" value="ABSCISSION_NOCUT CHECKPOINT REGULATOR"/>
    <property type="match status" value="1"/>
</dbReference>
<dbReference type="SUPFAM" id="SSF57845">
    <property type="entry name" value="B-box zinc-binding domain"/>
    <property type="match status" value="1"/>
</dbReference>
<protein>
    <recommendedName>
        <fullName evidence="4">Abscission/NoCut checkpoint regulator</fullName>
    </recommendedName>
</protein>
<dbReference type="Pfam" id="PF22586">
    <property type="entry name" value="ANCHR-like_BBOX"/>
    <property type="match status" value="1"/>
</dbReference>
<sequence>MDLDSKRLYCTDQDGLSSKADRSVITDRSLRPTVFIDYIRPSLSLPHSFAAAVFGLIALRLWYLTTESAPTYRIDSAYTFLSAFDMVASQADDKSLLDRLNALKPSSITLSKPPDASTMTALGVQPEPGDDLTARLKTLRNRTGESVNDQGRGHRPASDLAPVDALGSATQPPAEPWVNAGSRSPEEKVAVQASPPSDSVPASASQTQSRYQFVEGVSGDDDEAIDELLEGLGDGDFDLADDGDDGGVDLLPDCDPGAESKKVADLLESLRTNPGSSKGIDTPDDDDDSIGEQMSRAVEAILSQLQDGENSLPPPRAAEEDSETPHTGGAKEIGPADIEGARSTSDEGNTAPALPTVPTRLVDPVPDGAEADEDFENEISNRLAALRGFRSGSTVDAFGLPSAPTFRPQDRHTSPGSKQPGSTKYTDEDQKTWCVVCLEDATIRCIGCDNDVYCARCWREMHIGPSAGYDERGHQWAKFDRYSRV</sequence>
<reference evidence="2" key="1">
    <citation type="journal article" date="2023" name="Mol. Phylogenet. Evol.">
        <title>Genome-scale phylogeny and comparative genomics of the fungal order Sordariales.</title>
        <authorList>
            <person name="Hensen N."/>
            <person name="Bonometti L."/>
            <person name="Westerberg I."/>
            <person name="Brannstrom I.O."/>
            <person name="Guillou S."/>
            <person name="Cros-Aarteil S."/>
            <person name="Calhoun S."/>
            <person name="Haridas S."/>
            <person name="Kuo A."/>
            <person name="Mondo S."/>
            <person name="Pangilinan J."/>
            <person name="Riley R."/>
            <person name="LaButti K."/>
            <person name="Andreopoulos B."/>
            <person name="Lipzen A."/>
            <person name="Chen C."/>
            <person name="Yan M."/>
            <person name="Daum C."/>
            <person name="Ng V."/>
            <person name="Clum A."/>
            <person name="Steindorff A."/>
            <person name="Ohm R.A."/>
            <person name="Martin F."/>
            <person name="Silar P."/>
            <person name="Natvig D.O."/>
            <person name="Lalanne C."/>
            <person name="Gautier V."/>
            <person name="Ament-Velasquez S.L."/>
            <person name="Kruys A."/>
            <person name="Hutchinson M.I."/>
            <person name="Powell A.J."/>
            <person name="Barry K."/>
            <person name="Miller A.N."/>
            <person name="Grigoriev I.V."/>
            <person name="Debuchy R."/>
            <person name="Gladieux P."/>
            <person name="Hiltunen Thoren M."/>
            <person name="Johannesson H."/>
        </authorList>
    </citation>
    <scope>NUCLEOTIDE SEQUENCE</scope>
    <source>
        <strain evidence="2">CBS 508.74</strain>
    </source>
</reference>
<feature type="compositionally biased region" description="Low complexity" evidence="1">
    <location>
        <begin position="190"/>
        <end position="206"/>
    </location>
</feature>
<gene>
    <name evidence="2" type="ORF">N656DRAFT_270617</name>
</gene>
<dbReference type="PANTHER" id="PTHR46603">
    <property type="entry name" value="ABSCISSION/NOCUT CHECKPOINT REGULATOR"/>
    <property type="match status" value="1"/>
</dbReference>
<evidence type="ECO:0008006" key="4">
    <source>
        <dbReference type="Google" id="ProtNLM"/>
    </source>
</evidence>
<evidence type="ECO:0000313" key="2">
    <source>
        <dbReference type="EMBL" id="KAK4116738.1"/>
    </source>
</evidence>
<dbReference type="EMBL" id="MU853333">
    <property type="protein sequence ID" value="KAK4116738.1"/>
    <property type="molecule type" value="Genomic_DNA"/>
</dbReference>